<comment type="caution">
    <text evidence="2">The sequence shown here is derived from an EMBL/GenBank/DDBJ whole genome shotgun (WGS) entry which is preliminary data.</text>
</comment>
<dbReference type="EMBL" id="JACDQQ010000132">
    <property type="protein sequence ID" value="MBA0083610.1"/>
    <property type="molecule type" value="Genomic_DNA"/>
</dbReference>
<evidence type="ECO:0000259" key="1">
    <source>
        <dbReference type="SMART" id="SM00901"/>
    </source>
</evidence>
<accession>A0A7V8SUY3</accession>
<organism evidence="2 3">
    <name type="scientific">Candidatus Acidiferrum panamense</name>
    <dbReference type="NCBI Taxonomy" id="2741543"/>
    <lineage>
        <taxon>Bacteria</taxon>
        <taxon>Pseudomonadati</taxon>
        <taxon>Acidobacteriota</taxon>
        <taxon>Terriglobia</taxon>
        <taxon>Candidatus Acidiferrales</taxon>
        <taxon>Candidatus Acidiferrum</taxon>
    </lineage>
</organism>
<evidence type="ECO:0000313" key="2">
    <source>
        <dbReference type="EMBL" id="MBA0083610.1"/>
    </source>
</evidence>
<reference evidence="2" key="1">
    <citation type="submission" date="2020-06" db="EMBL/GenBank/DDBJ databases">
        <title>Legume-microbial interactions unlock mineral nutrients during tropical forest succession.</title>
        <authorList>
            <person name="Epihov D.Z."/>
        </authorList>
    </citation>
    <scope>NUCLEOTIDE SEQUENCE [LARGE SCALE GENOMIC DNA]</scope>
    <source>
        <strain evidence="2">Pan2503</strain>
    </source>
</reference>
<gene>
    <name evidence="2" type="ORF">HRJ53_01300</name>
</gene>
<dbReference type="InterPro" id="IPR014966">
    <property type="entry name" value="FRG-dom"/>
</dbReference>
<keyword evidence="3" id="KW-1185">Reference proteome</keyword>
<sequence>MAARGERKPSYPVFRVETWDRFLKLITGPTYLNWAFRGERDERWPLYSSLSRYLRDFGVDRRAWAEQESRILRIFKRKAHQFLDKPPDSDDDFQWLALMQHYGAPTRLIDFSWSPYVAAFFALERTLADGVVWAMNPARIHTGHSPERTRMDPRLRGNFRRYFLKGRYRIIWMNEPQTMNSRLIAQSGTFAVPGVLDLPVEEILGDRNQENILAKIVLANPVREVGMRELYRMNITHATLFPDLEGLAQSLGYELEFHWAYDPRTMRPYRT</sequence>
<proteinExistence type="predicted"/>
<name>A0A7V8SUY3_9BACT</name>
<dbReference type="AlphaFoldDB" id="A0A7V8SUY3"/>
<dbReference type="SMART" id="SM00901">
    <property type="entry name" value="FRG"/>
    <property type="match status" value="1"/>
</dbReference>
<protein>
    <submittedName>
        <fullName evidence="2">FRG domain-containing protein</fullName>
    </submittedName>
</protein>
<evidence type="ECO:0000313" key="3">
    <source>
        <dbReference type="Proteomes" id="UP000567293"/>
    </source>
</evidence>
<dbReference type="Proteomes" id="UP000567293">
    <property type="component" value="Unassembled WGS sequence"/>
</dbReference>
<feature type="domain" description="FRG" evidence="1">
    <location>
        <begin position="30"/>
        <end position="133"/>
    </location>
</feature>
<dbReference type="Pfam" id="PF08867">
    <property type="entry name" value="FRG"/>
    <property type="match status" value="1"/>
</dbReference>